<keyword evidence="2" id="KW-1003">Cell membrane</keyword>
<dbReference type="Pfam" id="PF03706">
    <property type="entry name" value="LPG_synthase_TM"/>
    <property type="match status" value="1"/>
</dbReference>
<evidence type="ECO:0000256" key="2">
    <source>
        <dbReference type="ARBA" id="ARBA00022475"/>
    </source>
</evidence>
<feature type="transmembrane region" description="Helical" evidence="6">
    <location>
        <begin position="226"/>
        <end position="247"/>
    </location>
</feature>
<reference evidence="7" key="1">
    <citation type="submission" date="2020-03" db="EMBL/GenBank/DDBJ databases">
        <title>Genome of Pelagibius litoralis DSM 21314T.</title>
        <authorList>
            <person name="Wang G."/>
        </authorList>
    </citation>
    <scope>NUCLEOTIDE SEQUENCE</scope>
    <source>
        <strain evidence="7">DSM 21314</strain>
    </source>
</reference>
<name>A0A967KI22_9PROT</name>
<sequence length="329" mass="34625">MMMRRLALPAFFLGLSLAIGVVAWQGLDDVAGALGRAGFQLLWLAPLFLIPLFLSALAWAAIFPPGTRPPLQRLCVASWIAVSINWLLPVAQIGGEIAKAAWLARRAAPAAVMAATTIVDKVLQTAGQALVALIGIALLLLFAGDSGLVPGTLAFAVLLLAFIPLFVYVQRRGVLLRLATSAERLFLRRAATAGGTFAERVAGLDSALAQTCAAPGRLVLHLTIRLVSRLVIAVEVWLTLHLMGYPIGILEAVMIESLAQTLRSAAFAVPGAYGVQEGGFILLGALVGVPAEIALSVSLAKRLRELLIGLPGLIYYQVSEGRRALGTGS</sequence>
<dbReference type="PANTHER" id="PTHR39087:SF2">
    <property type="entry name" value="UPF0104 MEMBRANE PROTEIN MJ1595"/>
    <property type="match status" value="1"/>
</dbReference>
<feature type="transmembrane region" description="Helical" evidence="6">
    <location>
        <begin position="280"/>
        <end position="300"/>
    </location>
</feature>
<accession>A0A967KI22</accession>
<organism evidence="7 8">
    <name type="scientific">Pelagibius litoralis</name>
    <dbReference type="NCBI Taxonomy" id="374515"/>
    <lineage>
        <taxon>Bacteria</taxon>
        <taxon>Pseudomonadati</taxon>
        <taxon>Pseudomonadota</taxon>
        <taxon>Alphaproteobacteria</taxon>
        <taxon>Rhodospirillales</taxon>
        <taxon>Rhodovibrionaceae</taxon>
        <taxon>Pelagibius</taxon>
    </lineage>
</organism>
<proteinExistence type="predicted"/>
<feature type="transmembrane region" description="Helical" evidence="6">
    <location>
        <begin position="39"/>
        <end position="62"/>
    </location>
</feature>
<dbReference type="AlphaFoldDB" id="A0A967KI22"/>
<dbReference type="PANTHER" id="PTHR39087">
    <property type="entry name" value="UPF0104 MEMBRANE PROTEIN MJ1595"/>
    <property type="match status" value="1"/>
</dbReference>
<keyword evidence="8" id="KW-1185">Reference proteome</keyword>
<dbReference type="Proteomes" id="UP000761264">
    <property type="component" value="Unassembled WGS sequence"/>
</dbReference>
<evidence type="ECO:0000256" key="1">
    <source>
        <dbReference type="ARBA" id="ARBA00004651"/>
    </source>
</evidence>
<dbReference type="InterPro" id="IPR022791">
    <property type="entry name" value="L-PG_synthase/AglD"/>
</dbReference>
<evidence type="ECO:0000313" key="8">
    <source>
        <dbReference type="Proteomes" id="UP000761264"/>
    </source>
</evidence>
<evidence type="ECO:0000313" key="7">
    <source>
        <dbReference type="EMBL" id="NIA71851.1"/>
    </source>
</evidence>
<protein>
    <submittedName>
        <fullName evidence="7">Flippase-like domain-containing protein</fullName>
    </submittedName>
</protein>
<comment type="caution">
    <text evidence="7">The sequence shown here is derived from an EMBL/GenBank/DDBJ whole genome shotgun (WGS) entry which is preliminary data.</text>
</comment>
<evidence type="ECO:0000256" key="4">
    <source>
        <dbReference type="ARBA" id="ARBA00022989"/>
    </source>
</evidence>
<dbReference type="NCBIfam" id="TIGR03476">
    <property type="entry name" value="HpnL"/>
    <property type="match status" value="1"/>
</dbReference>
<keyword evidence="5 6" id="KW-0472">Membrane</keyword>
<evidence type="ECO:0000256" key="3">
    <source>
        <dbReference type="ARBA" id="ARBA00022692"/>
    </source>
</evidence>
<feature type="transmembrane region" description="Helical" evidence="6">
    <location>
        <begin position="126"/>
        <end position="143"/>
    </location>
</feature>
<feature type="transmembrane region" description="Helical" evidence="6">
    <location>
        <begin position="149"/>
        <end position="169"/>
    </location>
</feature>
<gene>
    <name evidence="7" type="ORF">HBA54_24955</name>
</gene>
<evidence type="ECO:0000256" key="5">
    <source>
        <dbReference type="ARBA" id="ARBA00023136"/>
    </source>
</evidence>
<comment type="subcellular location">
    <subcellularLocation>
        <location evidence="1">Cell membrane</location>
        <topology evidence="1">Multi-pass membrane protein</topology>
    </subcellularLocation>
</comment>
<dbReference type="GO" id="GO:0005886">
    <property type="term" value="C:plasma membrane"/>
    <property type="evidence" value="ECO:0007669"/>
    <property type="project" value="UniProtKB-SubCell"/>
</dbReference>
<evidence type="ECO:0000256" key="6">
    <source>
        <dbReference type="SAM" id="Phobius"/>
    </source>
</evidence>
<dbReference type="EMBL" id="JAAQPH010000027">
    <property type="protein sequence ID" value="NIA71851.1"/>
    <property type="molecule type" value="Genomic_DNA"/>
</dbReference>
<keyword evidence="4 6" id="KW-1133">Transmembrane helix</keyword>
<dbReference type="NCBIfam" id="TIGR00374">
    <property type="entry name" value="flippase-like domain"/>
    <property type="match status" value="1"/>
</dbReference>
<dbReference type="RefSeq" id="WP_167230152.1">
    <property type="nucleotide sequence ID" value="NZ_JAAQPH010000027.1"/>
</dbReference>
<keyword evidence="3 6" id="KW-0812">Transmembrane</keyword>